<sequence length="735" mass="85705">MPPQRVQYHHLKNARNAKKTFSRNPLQDTQNIVQWPIDTILTTINCLNNSELNELLNQIYILKDTEVEITRIQRKKDELIRQIYTLSDKEVLNVYHLLKTMVYPKGIHVGQIFSPYLQKKAYEFIKTGLYKQESSAIAIQNKKKSLEKENKQLKKVATKTNTQIHSLTLKVAKAKCSKTKQTSKIWAAIQNAKKVTPNNFQKTVKRIFKTNKKEYTPQFVKLATEISNKGNNSVSSSTVESTKAVFEFLTGETPTKWISPSTLTKWNKKVAQINLQENRPKDTSLQFYGYGIMVDESTRGEKKILIVCTAYWNQEKNKPLIAVIKMEDMIHCNGTSVATAVLNTCHENQLDPQLCHFWFTDNTAYMSAEKGGTITRFNTIAAADSFRIPCGLHVAQIILMNFENTAFGKLDSLSGLSLKEHPYNLINLAFYLHDGYNESDKDNPLNMKADVIRQLYKELLNYDLTKYQKPIRTRWLYELRIAKQYFERYAAHLQFTQWFVQKLSIIKKVPQRYIEKWKIFYSWLNNTKLNLQLRCLVKFGEKFFKPIYEFLTGYDLISRVYNLDDELQNAAETISETFQEELAEGALLSSKDINELYEAFQTGHSNISQRESSYIEFLKKDLQNETINTFGLMKALQEPNFLKEFEEFSNSVSNEYWKFPIVYTFIKYRVWPIAVHQQQLEGMFNRYDIKVHANMSKELQESRIILLGPDNESVEITQEKLQKVHQQFRGVPEIS</sequence>
<dbReference type="VEuPathDB" id="FungiDB:FUN_001897"/>
<protein>
    <submittedName>
        <fullName evidence="2">Uncharacterized protein</fullName>
    </submittedName>
</protein>
<dbReference type="OrthoDB" id="2309379at2759"/>
<evidence type="ECO:0000313" key="2">
    <source>
        <dbReference type="EMBL" id="PKY60600.1"/>
    </source>
</evidence>
<proteinExistence type="predicted"/>
<keyword evidence="3" id="KW-1185">Reference proteome</keyword>
<dbReference type="VEuPathDB" id="FungiDB:FUN_001896"/>
<dbReference type="Proteomes" id="UP000234323">
    <property type="component" value="Unassembled WGS sequence"/>
</dbReference>
<comment type="caution">
    <text evidence="2">The sequence shown here is derived from an EMBL/GenBank/DDBJ whole genome shotgun (WGS) entry which is preliminary data.</text>
</comment>
<keyword evidence="1" id="KW-0175">Coiled coil</keyword>
<dbReference type="AlphaFoldDB" id="A0A2I1HNY0"/>
<gene>
    <name evidence="2" type="ORF">RhiirA4_484489</name>
</gene>
<evidence type="ECO:0000256" key="1">
    <source>
        <dbReference type="SAM" id="Coils"/>
    </source>
</evidence>
<dbReference type="EMBL" id="LLXI01004416">
    <property type="protein sequence ID" value="PKY60600.1"/>
    <property type="molecule type" value="Genomic_DNA"/>
</dbReference>
<organism evidence="2 3">
    <name type="scientific">Rhizophagus irregularis</name>
    <dbReference type="NCBI Taxonomy" id="588596"/>
    <lineage>
        <taxon>Eukaryota</taxon>
        <taxon>Fungi</taxon>
        <taxon>Fungi incertae sedis</taxon>
        <taxon>Mucoromycota</taxon>
        <taxon>Glomeromycotina</taxon>
        <taxon>Glomeromycetes</taxon>
        <taxon>Glomerales</taxon>
        <taxon>Glomeraceae</taxon>
        <taxon>Rhizophagus</taxon>
    </lineage>
</organism>
<dbReference type="VEuPathDB" id="FungiDB:RhiirA1_504521"/>
<name>A0A2I1HNY0_9GLOM</name>
<reference evidence="2 3" key="1">
    <citation type="submission" date="2015-10" db="EMBL/GenBank/DDBJ databases">
        <title>Genome analyses suggest a sexual origin of heterokaryosis in a supposedly ancient asexual fungus.</title>
        <authorList>
            <person name="Ropars J."/>
            <person name="Sedzielewska K."/>
            <person name="Noel J."/>
            <person name="Charron P."/>
            <person name="Farinelli L."/>
            <person name="Marton T."/>
            <person name="Kruger M."/>
            <person name="Pelin A."/>
            <person name="Brachmann A."/>
            <person name="Corradi N."/>
        </authorList>
    </citation>
    <scope>NUCLEOTIDE SEQUENCE [LARGE SCALE GENOMIC DNA]</scope>
    <source>
        <strain evidence="2 3">A4</strain>
    </source>
</reference>
<dbReference type="VEuPathDB" id="FungiDB:RhiirFUN_009475"/>
<accession>A0A2I1HNY0</accession>
<dbReference type="VEuPathDB" id="FungiDB:RhiirFUN_023163"/>
<feature type="coiled-coil region" evidence="1">
    <location>
        <begin position="136"/>
        <end position="163"/>
    </location>
</feature>
<dbReference type="VEuPathDB" id="FungiDB:RhiirFUN_023164"/>
<evidence type="ECO:0000313" key="3">
    <source>
        <dbReference type="Proteomes" id="UP000234323"/>
    </source>
</evidence>